<dbReference type="Gene3D" id="1.10.630.10">
    <property type="entry name" value="Cytochrome P450"/>
    <property type="match status" value="1"/>
</dbReference>
<dbReference type="GO" id="GO:0004497">
    <property type="term" value="F:monooxygenase activity"/>
    <property type="evidence" value="ECO:0007669"/>
    <property type="project" value="UniProtKB-KW"/>
</dbReference>
<dbReference type="FunFam" id="1.10.630.10:FF:000018">
    <property type="entry name" value="Cytochrome P450 monooxygenase"/>
    <property type="match status" value="1"/>
</dbReference>
<dbReference type="PRINTS" id="PR00385">
    <property type="entry name" value="P450"/>
</dbReference>
<evidence type="ECO:0000256" key="2">
    <source>
        <dbReference type="ARBA" id="ARBA00010617"/>
    </source>
</evidence>
<comment type="cofactor">
    <cofactor evidence="1">
        <name>heme</name>
        <dbReference type="ChEBI" id="CHEBI:30413"/>
    </cofactor>
</comment>
<evidence type="ECO:0000256" key="9">
    <source>
        <dbReference type="SAM" id="MobiDB-lite"/>
    </source>
</evidence>
<dbReference type="EMBL" id="MZXW01000004">
    <property type="protein sequence ID" value="RXT54256.1"/>
    <property type="molecule type" value="Genomic_DNA"/>
</dbReference>
<evidence type="ECO:0000313" key="10">
    <source>
        <dbReference type="EMBL" id="RXT54256.1"/>
    </source>
</evidence>
<gene>
    <name evidence="10" type="ORF">B5V03_02110</name>
</gene>
<dbReference type="Pfam" id="PF00067">
    <property type="entry name" value="p450"/>
    <property type="match status" value="1"/>
</dbReference>
<keyword evidence="4" id="KW-0479">Metal-binding</keyword>
<keyword evidence="6" id="KW-0408">Iron</keyword>
<evidence type="ECO:0008006" key="12">
    <source>
        <dbReference type="Google" id="ProtNLM"/>
    </source>
</evidence>
<dbReference type="PANTHER" id="PTHR46696:SF3">
    <property type="entry name" value="PULCHERRIMINIC ACID SYNTHASE"/>
    <property type="match status" value="1"/>
</dbReference>
<dbReference type="InterPro" id="IPR036396">
    <property type="entry name" value="Cyt_P450_sf"/>
</dbReference>
<dbReference type="GO" id="GO:0016705">
    <property type="term" value="F:oxidoreductase activity, acting on paired donors, with incorporation or reduction of molecular oxygen"/>
    <property type="evidence" value="ECO:0007669"/>
    <property type="project" value="InterPro"/>
</dbReference>
<protein>
    <recommendedName>
        <fullName evidence="12">Cytochrome P450</fullName>
    </recommendedName>
</protein>
<dbReference type="PRINTS" id="PR00359">
    <property type="entry name" value="BP450"/>
</dbReference>
<reference evidence="10 11" key="1">
    <citation type="submission" date="2017-03" db="EMBL/GenBank/DDBJ databases">
        <authorList>
            <person name="Safronova V.I."/>
            <person name="Sazanova A.L."/>
            <person name="Chirak E.R."/>
        </authorList>
    </citation>
    <scope>NUCLEOTIDE SEQUENCE [LARGE SCALE GENOMIC DNA]</scope>
    <source>
        <strain evidence="10 11">Opo-243</strain>
    </source>
</reference>
<dbReference type="SUPFAM" id="SSF48264">
    <property type="entry name" value="Cytochrome P450"/>
    <property type="match status" value="1"/>
</dbReference>
<organism evidence="10 11">
    <name type="scientific">Bradyrhizobium betae</name>
    <dbReference type="NCBI Taxonomy" id="244734"/>
    <lineage>
        <taxon>Bacteria</taxon>
        <taxon>Pseudomonadati</taxon>
        <taxon>Pseudomonadota</taxon>
        <taxon>Alphaproteobacteria</taxon>
        <taxon>Hyphomicrobiales</taxon>
        <taxon>Nitrobacteraceae</taxon>
        <taxon>Bradyrhizobium</taxon>
    </lineage>
</organism>
<sequence>MNSEHEGSQPERGQTSPAAACPHLDGYDPLQPDQVANPYEWLRQARADSPVFYMPKYDMWCVANHAFAMEIYRDTLTFSNQAAQRPQTPMPDSIKVLIGDQPLCAAGNINFTDPPDHIRLKRVLAPAFMKALAGIERTIQDRADALVEKFIDQHAVDIIANFTWPLPVATIGKLLGVPDEEMTPVRIWAEAHFELTGGGRLSDDRAQHCWRSAVEIDRFAKKLVEKRRQEPRDDFLSQLIILQKQGEDIRDEEIVTAGLSMIRAGTDTSSQTLGQTLLLLLTHPEQLAAVKADSGLLPSAIEEALRLRGPVRGLIRTATKEVRLGEVTIPAGAKIYLHVGSASRDETLFEHADVFDIRRENVKKHLGFGALTRLCIGAPLARPTVRIGLKTLLDRLPDIRLASDFQTLEYTRSMVVPSLKRLLVSF</sequence>
<comment type="function">
    <text evidence="8">Cytochromes P450 are a group of heme-thiolate monooxygenases. They oxidize a variety of structurally unrelated compounds, including steroids, fatty acids, and xenobiotics.</text>
</comment>
<evidence type="ECO:0000256" key="4">
    <source>
        <dbReference type="ARBA" id="ARBA00022723"/>
    </source>
</evidence>
<dbReference type="RefSeq" id="WP_129267600.1">
    <property type="nucleotide sequence ID" value="NZ_MZXW01000004.1"/>
</dbReference>
<dbReference type="AlphaFoldDB" id="A0A4Q1VRT1"/>
<proteinExistence type="inferred from homology"/>
<evidence type="ECO:0000256" key="3">
    <source>
        <dbReference type="ARBA" id="ARBA00022617"/>
    </source>
</evidence>
<dbReference type="PANTHER" id="PTHR46696">
    <property type="entry name" value="P450, PUTATIVE (EUROFUNG)-RELATED"/>
    <property type="match status" value="1"/>
</dbReference>
<keyword evidence="3" id="KW-0349">Heme</keyword>
<evidence type="ECO:0000256" key="5">
    <source>
        <dbReference type="ARBA" id="ARBA00023002"/>
    </source>
</evidence>
<dbReference type="InterPro" id="IPR002397">
    <property type="entry name" value="Cyt_P450_B"/>
</dbReference>
<feature type="region of interest" description="Disordered" evidence="9">
    <location>
        <begin position="1"/>
        <end position="27"/>
    </location>
</feature>
<name>A0A4Q1VRT1_9BRAD</name>
<dbReference type="GO" id="GO:0020037">
    <property type="term" value="F:heme binding"/>
    <property type="evidence" value="ECO:0007669"/>
    <property type="project" value="InterPro"/>
</dbReference>
<comment type="caution">
    <text evidence="10">The sequence shown here is derived from an EMBL/GenBank/DDBJ whole genome shotgun (WGS) entry which is preliminary data.</text>
</comment>
<keyword evidence="11" id="KW-1185">Reference proteome</keyword>
<keyword evidence="5" id="KW-0560">Oxidoreductase</keyword>
<dbReference type="InterPro" id="IPR001128">
    <property type="entry name" value="Cyt_P450"/>
</dbReference>
<evidence type="ECO:0000256" key="6">
    <source>
        <dbReference type="ARBA" id="ARBA00023004"/>
    </source>
</evidence>
<accession>A0A4Q1VRT1</accession>
<dbReference type="GO" id="GO:0005506">
    <property type="term" value="F:iron ion binding"/>
    <property type="evidence" value="ECO:0007669"/>
    <property type="project" value="InterPro"/>
</dbReference>
<evidence type="ECO:0000256" key="8">
    <source>
        <dbReference type="ARBA" id="ARBA00043906"/>
    </source>
</evidence>
<dbReference type="OrthoDB" id="9801155at2"/>
<keyword evidence="7" id="KW-0503">Monooxygenase</keyword>
<evidence type="ECO:0000256" key="7">
    <source>
        <dbReference type="ARBA" id="ARBA00023033"/>
    </source>
</evidence>
<dbReference type="Proteomes" id="UP000290819">
    <property type="component" value="Unassembled WGS sequence"/>
</dbReference>
<evidence type="ECO:0000256" key="1">
    <source>
        <dbReference type="ARBA" id="ARBA00001971"/>
    </source>
</evidence>
<comment type="similarity">
    <text evidence="2">Belongs to the cytochrome P450 family.</text>
</comment>
<evidence type="ECO:0000313" key="11">
    <source>
        <dbReference type="Proteomes" id="UP000290819"/>
    </source>
</evidence>